<feature type="domain" description="DUF8195" evidence="1">
    <location>
        <begin position="6"/>
        <end position="71"/>
    </location>
</feature>
<evidence type="ECO:0000259" key="1">
    <source>
        <dbReference type="Pfam" id="PF26615"/>
    </source>
</evidence>
<proteinExistence type="predicted"/>
<sequence>MKTGAAGGTNVTWQLAVNPYSVTDSRLHYTPLWFPDGEYTAWAQAFYAWTPVGQLYEHKTDTLTIEGNMYDRITTVRR</sequence>
<reference evidence="2" key="1">
    <citation type="submission" date="2019-08" db="EMBL/GenBank/DDBJ databases">
        <authorList>
            <person name="Kucharzyk K."/>
            <person name="Murdoch R.W."/>
            <person name="Higgins S."/>
            <person name="Loffler F."/>
        </authorList>
    </citation>
    <scope>NUCLEOTIDE SEQUENCE</scope>
</reference>
<gene>
    <name evidence="2" type="ORF">SDC9_79735</name>
</gene>
<organism evidence="2">
    <name type="scientific">bioreactor metagenome</name>
    <dbReference type="NCBI Taxonomy" id="1076179"/>
    <lineage>
        <taxon>unclassified sequences</taxon>
        <taxon>metagenomes</taxon>
        <taxon>ecological metagenomes</taxon>
    </lineage>
</organism>
<dbReference type="Pfam" id="PF26615">
    <property type="entry name" value="DUF8195"/>
    <property type="match status" value="1"/>
</dbReference>
<protein>
    <recommendedName>
        <fullName evidence="1">DUF8195 domain-containing protein</fullName>
    </recommendedName>
</protein>
<evidence type="ECO:0000313" key="2">
    <source>
        <dbReference type="EMBL" id="MPM33166.1"/>
    </source>
</evidence>
<name>A0A644YX99_9ZZZZ</name>
<accession>A0A644YX99</accession>
<dbReference type="InterPro" id="IPR058508">
    <property type="entry name" value="DUF8195"/>
</dbReference>
<dbReference type="EMBL" id="VSSQ01006578">
    <property type="protein sequence ID" value="MPM33166.1"/>
    <property type="molecule type" value="Genomic_DNA"/>
</dbReference>
<dbReference type="AlphaFoldDB" id="A0A644YX99"/>
<comment type="caution">
    <text evidence="2">The sequence shown here is derived from an EMBL/GenBank/DDBJ whole genome shotgun (WGS) entry which is preliminary data.</text>
</comment>